<dbReference type="OrthoDB" id="9811959at2"/>
<proteinExistence type="predicted"/>
<dbReference type="NCBIfam" id="TIGR02436">
    <property type="entry name" value="four helix bundle protein"/>
    <property type="match status" value="1"/>
</dbReference>
<evidence type="ECO:0000313" key="2">
    <source>
        <dbReference type="EMBL" id="OXB16530.1"/>
    </source>
</evidence>
<evidence type="ECO:0000313" key="1">
    <source>
        <dbReference type="EMBL" id="OHT45118.1"/>
    </source>
</evidence>
<accession>A0A1S1J5U9</accession>
<dbReference type="Proteomes" id="UP000180252">
    <property type="component" value="Unassembled WGS sequence"/>
</dbReference>
<organism evidence="1 3">
    <name type="scientific">Flavobacterium tructae</name>
    <dbReference type="NCBI Taxonomy" id="1114873"/>
    <lineage>
        <taxon>Bacteria</taxon>
        <taxon>Pseudomonadati</taxon>
        <taxon>Bacteroidota</taxon>
        <taxon>Flavobacteriia</taxon>
        <taxon>Flavobacteriales</taxon>
        <taxon>Flavobacteriaceae</taxon>
        <taxon>Flavobacterium</taxon>
    </lineage>
</organism>
<dbReference type="CDD" id="cd16377">
    <property type="entry name" value="23S_rRNA_IVP_like"/>
    <property type="match status" value="1"/>
</dbReference>
<sequence length="119" mass="14011">MSHFRKILVWQKSISLVTKIYKITNRFPKEEMFGLTSQIRRSSISIPSNIAEGSGRESTKEFLRFLFISLGSLFEMQTQLEIAKNIIYINEEEFNLLYEDSREIERMLASLIKKLKDNN</sequence>
<evidence type="ECO:0000313" key="3">
    <source>
        <dbReference type="Proteomes" id="UP000180252"/>
    </source>
</evidence>
<dbReference type="InterPro" id="IPR012657">
    <property type="entry name" value="23S_rRNA-intervening_sequence"/>
</dbReference>
<reference evidence="3" key="1">
    <citation type="submission" date="2016-09" db="EMBL/GenBank/DDBJ databases">
        <authorList>
            <person name="Chen S."/>
            <person name="Walker E."/>
        </authorList>
    </citation>
    <scope>NUCLEOTIDE SEQUENCE [LARGE SCALE GENOMIC DNA]</scope>
    <source>
        <strain evidence="3">MSU</strain>
    </source>
</reference>
<dbReference type="Gene3D" id="1.20.1440.60">
    <property type="entry name" value="23S rRNA-intervening sequence"/>
    <property type="match status" value="1"/>
</dbReference>
<evidence type="ECO:0000313" key="4">
    <source>
        <dbReference type="Proteomes" id="UP000198319"/>
    </source>
</evidence>
<comment type="caution">
    <text evidence="1">The sequence shown here is derived from an EMBL/GenBank/DDBJ whole genome shotgun (WGS) entry which is preliminary data.</text>
</comment>
<name>A0A1S1J5U9_9FLAO</name>
<dbReference type="STRING" id="1278819.BHE19_10455"/>
<gene>
    <name evidence="2" type="ORF">B0A71_18840</name>
    <name evidence="1" type="ORF">BHE19_10455</name>
</gene>
<reference evidence="2 4" key="3">
    <citation type="submission" date="2016-11" db="EMBL/GenBank/DDBJ databases">
        <title>Whole genomes of Flavobacteriaceae.</title>
        <authorList>
            <person name="Stine C."/>
            <person name="Li C."/>
            <person name="Tadesse D."/>
        </authorList>
    </citation>
    <scope>NUCLEOTIDE SEQUENCE [LARGE SCALE GENOMIC DNA]</scope>
    <source>
        <strain evidence="2 4">ATCC BAA-2541</strain>
    </source>
</reference>
<dbReference type="Pfam" id="PF05635">
    <property type="entry name" value="23S_rRNA_IVP"/>
    <property type="match status" value="1"/>
</dbReference>
<dbReference type="NCBIfam" id="NF008911">
    <property type="entry name" value="PRK12275.1-2"/>
    <property type="match status" value="1"/>
</dbReference>
<dbReference type="RefSeq" id="WP_070907430.1">
    <property type="nucleotide sequence ID" value="NZ_MIKE01000023.1"/>
</dbReference>
<dbReference type="InterPro" id="IPR036583">
    <property type="entry name" value="23S_rRNA_IVS_sf"/>
</dbReference>
<dbReference type="EMBL" id="MUHG01000028">
    <property type="protein sequence ID" value="OXB16530.1"/>
    <property type="molecule type" value="Genomic_DNA"/>
</dbReference>
<dbReference type="Proteomes" id="UP000198319">
    <property type="component" value="Unassembled WGS sequence"/>
</dbReference>
<dbReference type="AlphaFoldDB" id="A0A1S1J5U9"/>
<dbReference type="PANTHER" id="PTHR38471:SF2">
    <property type="entry name" value="FOUR HELIX BUNDLE PROTEIN"/>
    <property type="match status" value="1"/>
</dbReference>
<protein>
    <submittedName>
        <fullName evidence="1">Four helix bundle protein</fullName>
    </submittedName>
</protein>
<dbReference type="EMBL" id="MIKE01000023">
    <property type="protein sequence ID" value="OHT45118.1"/>
    <property type="molecule type" value="Genomic_DNA"/>
</dbReference>
<keyword evidence="4" id="KW-1185">Reference proteome</keyword>
<dbReference type="PANTHER" id="PTHR38471">
    <property type="entry name" value="FOUR HELIX BUNDLE PROTEIN"/>
    <property type="match status" value="1"/>
</dbReference>
<reference evidence="1" key="2">
    <citation type="submission" date="2016-09" db="EMBL/GenBank/DDBJ databases">
        <authorList>
            <person name="Capua I."/>
            <person name="De Benedictis P."/>
            <person name="Joannis T."/>
            <person name="Lombin L.H."/>
            <person name="Cattoli G."/>
        </authorList>
    </citation>
    <scope>NUCLEOTIDE SEQUENCE [LARGE SCALE GENOMIC DNA]</scope>
    <source>
        <strain evidence="1">MSU</strain>
    </source>
</reference>
<dbReference type="SUPFAM" id="SSF158446">
    <property type="entry name" value="IVS-encoded protein-like"/>
    <property type="match status" value="1"/>
</dbReference>